<feature type="domain" description="Rieske" evidence="6">
    <location>
        <begin position="86"/>
        <end position="172"/>
    </location>
</feature>
<dbReference type="GO" id="GO:0016491">
    <property type="term" value="F:oxidoreductase activity"/>
    <property type="evidence" value="ECO:0007669"/>
    <property type="project" value="UniProtKB-KW"/>
</dbReference>
<keyword evidence="1" id="KW-0001">2Fe-2S</keyword>
<evidence type="ECO:0000256" key="4">
    <source>
        <dbReference type="ARBA" id="ARBA00023004"/>
    </source>
</evidence>
<evidence type="ECO:0000256" key="3">
    <source>
        <dbReference type="ARBA" id="ARBA00023002"/>
    </source>
</evidence>
<sequence>MESTNDILFSPSSILVALVTVALLINQAWPHLTRSKQTNKVAGSTPDSTSTLSLSVSKETEIPEGWLTDSAIFELERRGLFSQTWIYLAHSAQFTKPGMYQSFDIAGFPVFVIRGKDGKIRAFHNVCRHRAYTITRKETGASTVLGCRYHGWSYDTTGRLVKAPQFDNVPGFDKSQNSLFEIHAHTTQQGFVLVNLKAEEPSPLDDEAMSKMNEFSVVSGLQPDSLWIAGQTLSADFNWKMGMKPSILEYFTTELENNLPGTFGRSIVKDAVRSIFQANPLDESYHFPTTLFHSFVDTNFWLALSFFPASECKTHIRYDVFSHSSFGEVKTKAISAALESASDNLKGDIENQYEAVTKEQRFPADFENQGTRESLHQISEHRRLERMQGSQIYPAMRKPKGSNLFQQAEKVCSELDCMSGGSKDGNSSTVLDW</sequence>
<dbReference type="PROSITE" id="PS51296">
    <property type="entry name" value="RIESKE"/>
    <property type="match status" value="1"/>
</dbReference>
<accession>A0A9W4J6I9</accession>
<dbReference type="Pfam" id="PF00355">
    <property type="entry name" value="Rieske"/>
    <property type="match status" value="1"/>
</dbReference>
<dbReference type="CDD" id="cd03469">
    <property type="entry name" value="Rieske_RO_Alpha_N"/>
    <property type="match status" value="1"/>
</dbReference>
<proteinExistence type="predicted"/>
<organism evidence="7 8">
    <name type="scientific">Penicillium salamii</name>
    <dbReference type="NCBI Taxonomy" id="1612424"/>
    <lineage>
        <taxon>Eukaryota</taxon>
        <taxon>Fungi</taxon>
        <taxon>Dikarya</taxon>
        <taxon>Ascomycota</taxon>
        <taxon>Pezizomycotina</taxon>
        <taxon>Eurotiomycetes</taxon>
        <taxon>Eurotiomycetidae</taxon>
        <taxon>Eurotiales</taxon>
        <taxon>Aspergillaceae</taxon>
        <taxon>Penicillium</taxon>
    </lineage>
</organism>
<dbReference type="EMBL" id="CAJVPD010000228">
    <property type="protein sequence ID" value="CAG8372479.1"/>
    <property type="molecule type" value="Genomic_DNA"/>
</dbReference>
<evidence type="ECO:0000256" key="5">
    <source>
        <dbReference type="ARBA" id="ARBA00023014"/>
    </source>
</evidence>
<dbReference type="Gene3D" id="3.90.380.10">
    <property type="entry name" value="Naphthalene 1,2-dioxygenase Alpha Subunit, Chain A, domain 1"/>
    <property type="match status" value="1"/>
</dbReference>
<evidence type="ECO:0000256" key="2">
    <source>
        <dbReference type="ARBA" id="ARBA00022723"/>
    </source>
</evidence>
<dbReference type="PROSITE" id="PS00570">
    <property type="entry name" value="RING_HYDROXYL_ALPHA"/>
    <property type="match status" value="1"/>
</dbReference>
<dbReference type="Proteomes" id="UP001152592">
    <property type="component" value="Unassembled WGS sequence"/>
</dbReference>
<comment type="caution">
    <text evidence="7">The sequence shown here is derived from an EMBL/GenBank/DDBJ whole genome shotgun (WGS) entry which is preliminary data.</text>
</comment>
<dbReference type="GO" id="GO:0051537">
    <property type="term" value="F:2 iron, 2 sulfur cluster binding"/>
    <property type="evidence" value="ECO:0007669"/>
    <property type="project" value="UniProtKB-KW"/>
</dbReference>
<dbReference type="InterPro" id="IPR015881">
    <property type="entry name" value="ARHD_Rieske_2Fe_2S"/>
</dbReference>
<dbReference type="AlphaFoldDB" id="A0A9W4J6I9"/>
<evidence type="ECO:0000259" key="6">
    <source>
        <dbReference type="PROSITE" id="PS51296"/>
    </source>
</evidence>
<evidence type="ECO:0000313" key="8">
    <source>
        <dbReference type="Proteomes" id="UP001152592"/>
    </source>
</evidence>
<dbReference type="OrthoDB" id="2589563at2759"/>
<keyword evidence="3" id="KW-0560">Oxidoreductase</keyword>
<dbReference type="InterPro" id="IPR001663">
    <property type="entry name" value="Rng_hydr_dOase-A"/>
</dbReference>
<dbReference type="InterPro" id="IPR036922">
    <property type="entry name" value="Rieske_2Fe-2S_sf"/>
</dbReference>
<reference evidence="7" key="1">
    <citation type="submission" date="2021-07" db="EMBL/GenBank/DDBJ databases">
        <authorList>
            <person name="Branca A.L. A."/>
        </authorList>
    </citation>
    <scope>NUCLEOTIDE SEQUENCE</scope>
</reference>
<protein>
    <recommendedName>
        <fullName evidence="6">Rieske domain-containing protein</fullName>
    </recommendedName>
</protein>
<dbReference type="SUPFAM" id="SSF50022">
    <property type="entry name" value="ISP domain"/>
    <property type="match status" value="1"/>
</dbReference>
<dbReference type="InterPro" id="IPR017941">
    <property type="entry name" value="Rieske_2Fe-2S"/>
</dbReference>
<dbReference type="Gene3D" id="2.102.10.10">
    <property type="entry name" value="Rieske [2Fe-2S] iron-sulphur domain"/>
    <property type="match status" value="1"/>
</dbReference>
<keyword evidence="2" id="KW-0479">Metal-binding</keyword>
<evidence type="ECO:0000313" key="7">
    <source>
        <dbReference type="EMBL" id="CAG8372479.1"/>
    </source>
</evidence>
<dbReference type="PANTHER" id="PTHR43756">
    <property type="entry name" value="CHOLINE MONOOXYGENASE, CHLOROPLASTIC"/>
    <property type="match status" value="1"/>
</dbReference>
<name>A0A9W4J6I9_9EURO</name>
<evidence type="ECO:0000256" key="1">
    <source>
        <dbReference type="ARBA" id="ARBA00022714"/>
    </source>
</evidence>
<keyword evidence="5" id="KW-0411">Iron-sulfur</keyword>
<dbReference type="GO" id="GO:0005506">
    <property type="term" value="F:iron ion binding"/>
    <property type="evidence" value="ECO:0007669"/>
    <property type="project" value="InterPro"/>
</dbReference>
<dbReference type="PRINTS" id="PR00090">
    <property type="entry name" value="RNGDIOXGNASE"/>
</dbReference>
<keyword evidence="4" id="KW-0408">Iron</keyword>
<gene>
    <name evidence="7" type="ORF">PSALAMII_LOCUS4790</name>
</gene>
<dbReference type="PANTHER" id="PTHR43756:SF6">
    <property type="entry name" value="CLUSTER-BINDING PROTEIN, PUTATIVE (AFU_ORTHOLOGUE AFUA_6G03920)-RELATED"/>
    <property type="match status" value="1"/>
</dbReference>